<dbReference type="RefSeq" id="WP_027048095.1">
    <property type="nucleotide sequence ID" value="NZ_CP025257.1"/>
</dbReference>
<organism evidence="3 4">
    <name type="scientific">Mesoplasma syrphidae</name>
    <dbReference type="NCBI Taxonomy" id="225999"/>
    <lineage>
        <taxon>Bacteria</taxon>
        <taxon>Bacillati</taxon>
        <taxon>Mycoplasmatota</taxon>
        <taxon>Mollicutes</taxon>
        <taxon>Entomoplasmatales</taxon>
        <taxon>Entomoplasmataceae</taxon>
        <taxon>Mesoplasma</taxon>
    </lineage>
</organism>
<dbReference type="Proteomes" id="UP000233419">
    <property type="component" value="Chromosome"/>
</dbReference>
<keyword evidence="2" id="KW-1133">Transmembrane helix</keyword>
<dbReference type="EMBL" id="CP025257">
    <property type="protein sequence ID" value="AUF83552.1"/>
    <property type="molecule type" value="Genomic_DNA"/>
</dbReference>
<proteinExistence type="predicted"/>
<evidence type="ECO:0000256" key="1">
    <source>
        <dbReference type="SAM" id="MobiDB-lite"/>
    </source>
</evidence>
<accession>A0A2K9BRC1</accession>
<keyword evidence="4" id="KW-1185">Reference proteome</keyword>
<gene>
    <name evidence="3" type="ORF">CXP39_01940</name>
</gene>
<dbReference type="AlphaFoldDB" id="A0A2K9BRC1"/>
<evidence type="ECO:0000313" key="4">
    <source>
        <dbReference type="Proteomes" id="UP000233419"/>
    </source>
</evidence>
<protein>
    <submittedName>
        <fullName evidence="3">Uncharacterized protein</fullName>
    </submittedName>
</protein>
<reference evidence="3 4" key="1">
    <citation type="submission" date="2017-12" db="EMBL/GenBank/DDBJ databases">
        <title>Mesoplasma syrphidae YJS, Complete Genome.</title>
        <authorList>
            <person name="Knight T.F."/>
            <person name="Citino T."/>
            <person name="Rubinstein R."/>
            <person name="Neuschaefer Z."/>
        </authorList>
    </citation>
    <scope>NUCLEOTIDE SEQUENCE [LARGE SCALE GENOMIC DNA]</scope>
    <source>
        <strain evidence="3 4">YJS</strain>
    </source>
</reference>
<keyword evidence="2" id="KW-0812">Transmembrane</keyword>
<feature type="compositionally biased region" description="Polar residues" evidence="1">
    <location>
        <begin position="126"/>
        <end position="156"/>
    </location>
</feature>
<keyword evidence="2" id="KW-0472">Membrane</keyword>
<evidence type="ECO:0000256" key="2">
    <source>
        <dbReference type="SAM" id="Phobius"/>
    </source>
</evidence>
<feature type="region of interest" description="Disordered" evidence="1">
    <location>
        <begin position="126"/>
        <end position="165"/>
    </location>
</feature>
<feature type="transmembrane region" description="Helical" evidence="2">
    <location>
        <begin position="6"/>
        <end position="27"/>
    </location>
</feature>
<dbReference type="KEGG" id="msyr:CXP39_01940"/>
<evidence type="ECO:0000313" key="3">
    <source>
        <dbReference type="EMBL" id="AUF83552.1"/>
    </source>
</evidence>
<name>A0A2K9BRC1_9MOLU</name>
<dbReference type="OrthoDB" id="9980853at2"/>
<sequence length="165" mass="18723">MPSWAILLTTVIVIFSFIIICISASSYTKEKQYFYSKTENIISDNIILLKGEEHIWNNESILNDLKIEIQNSIRDNRRGEFKIKPSVTNNGPIKMKELKKIVAAALEKDLNMNFTSIANYKTKTHSTNTLSNTKPLSNNLSNSRSETSSLPNISKRNGNKSRVIK</sequence>